<comment type="caution">
    <text evidence="2">The sequence shown here is derived from an EMBL/GenBank/DDBJ whole genome shotgun (WGS) entry which is preliminary data.</text>
</comment>
<dbReference type="RefSeq" id="WP_155462859.1">
    <property type="nucleotide sequence ID" value="NZ_WNKY01000005.1"/>
</dbReference>
<evidence type="ECO:0008006" key="4">
    <source>
        <dbReference type="Google" id="ProtNLM"/>
    </source>
</evidence>
<proteinExistence type="predicted"/>
<keyword evidence="1" id="KW-0732">Signal</keyword>
<name>A0A6L6PGL0_9BURK</name>
<gene>
    <name evidence="2" type="ORF">GM676_07495</name>
</gene>
<protein>
    <recommendedName>
        <fullName evidence="4">TonB C-terminal domain-containing protein</fullName>
    </recommendedName>
</protein>
<reference evidence="2 3" key="1">
    <citation type="submission" date="2019-11" db="EMBL/GenBank/DDBJ databases">
        <title>Type strains purchased from KCTC, JCM and DSMZ.</title>
        <authorList>
            <person name="Lu H."/>
        </authorList>
    </citation>
    <scope>NUCLEOTIDE SEQUENCE [LARGE SCALE GENOMIC DNA]</scope>
    <source>
        <strain evidence="2 3">KCTC 22382</strain>
    </source>
</reference>
<feature type="chain" id="PRO_5026859397" description="TonB C-terminal domain-containing protein" evidence="1">
    <location>
        <begin position="18"/>
        <end position="366"/>
    </location>
</feature>
<evidence type="ECO:0000313" key="3">
    <source>
        <dbReference type="Proteomes" id="UP000475582"/>
    </source>
</evidence>
<organism evidence="2 3">
    <name type="scientific">Duganella radicis</name>
    <dbReference type="NCBI Taxonomy" id="551988"/>
    <lineage>
        <taxon>Bacteria</taxon>
        <taxon>Pseudomonadati</taxon>
        <taxon>Pseudomonadota</taxon>
        <taxon>Betaproteobacteria</taxon>
        <taxon>Burkholderiales</taxon>
        <taxon>Oxalobacteraceae</taxon>
        <taxon>Telluria group</taxon>
        <taxon>Duganella</taxon>
    </lineage>
</organism>
<dbReference type="EMBL" id="WNKY01000005">
    <property type="protein sequence ID" value="MTV37425.1"/>
    <property type="molecule type" value="Genomic_DNA"/>
</dbReference>
<accession>A0A6L6PGL0</accession>
<evidence type="ECO:0000256" key="1">
    <source>
        <dbReference type="SAM" id="SignalP"/>
    </source>
</evidence>
<sequence>MRRLCLLLLVCCATATAAPDQQEQEMALSLSNDLARSFVLAPELALDAGLRAAAEQISAAHLARGKALISGWIAEERQLRAAAGQSTEGRYLYFAVWARVLNELALWQLEPGDAAYESATLAALRGSPQLCKLGGDSRFGDYAARIVRIQQLPAAQRAAMLASERALLAHWGQQRPAPAAWPAPLPQDAALALLKSGQARPALPPTLAVQLLSEKQSYAAMGREDQCLLQLWWFNHQLQQGVAPATALNAFRYGTLIHASDRFVGMFEPLAATQPTPGRQTYPGLATRFQAEGATVLQFQRDGDGKPQQVSVIGRKVEVPGIRGVRPVAFENVFDAQAIKYLTDNKPPSGTPLKLQLVWKLEGAQP</sequence>
<dbReference type="OrthoDB" id="8874590at2"/>
<dbReference type="Proteomes" id="UP000475582">
    <property type="component" value="Unassembled WGS sequence"/>
</dbReference>
<dbReference type="AlphaFoldDB" id="A0A6L6PGL0"/>
<keyword evidence="3" id="KW-1185">Reference proteome</keyword>
<evidence type="ECO:0000313" key="2">
    <source>
        <dbReference type="EMBL" id="MTV37425.1"/>
    </source>
</evidence>
<feature type="signal peptide" evidence="1">
    <location>
        <begin position="1"/>
        <end position="17"/>
    </location>
</feature>